<dbReference type="InterPro" id="IPR008391">
    <property type="entry name" value="AXE1_dom"/>
</dbReference>
<sequence>MPLTDLPLADLRTYRPDVAEPDDFDAFWRRTLEEARAAASDPVVVPVDSPVTQLLIEDLTFSGFGGDPIRAWITRPRTDEPLPAVVEYIGYNGGRGVPGERLQWAAAGYVHILMDTRGQGSGWGTGGDTPDPHGSDGAVPGFMTRGIRQPDTYFYRRVFTDAVRLIDTAAALPFVDATRISVSGGSQGGGITLAAAALHPAVNAAMPDVPFLCHFRRSVEMTPDHPFLEIERYLAVHRAEIAQVFETLSYFDGVNFARRIAAPALFSVGLMDGIVLPSSVFAAFNHCGSPDKQIEVYEFNGHEGGQTEQWLRQARWLAERV</sequence>
<dbReference type="SUPFAM" id="SSF53474">
    <property type="entry name" value="alpha/beta-Hydrolases"/>
    <property type="match status" value="1"/>
</dbReference>
<feature type="domain" description="Acetyl xylan esterase" evidence="1">
    <location>
        <begin position="1"/>
        <end position="318"/>
    </location>
</feature>
<reference evidence="2 3" key="1">
    <citation type="submission" date="2023-03" db="EMBL/GenBank/DDBJ databases">
        <title>Genome sequence of Microbacterium sp. KACC 23027.</title>
        <authorList>
            <person name="Kim S."/>
            <person name="Heo J."/>
            <person name="Kwon S.-W."/>
        </authorList>
    </citation>
    <scope>NUCLEOTIDE SEQUENCE [LARGE SCALE GENOMIC DNA]</scope>
    <source>
        <strain evidence="2 3">KACC 23027</strain>
    </source>
</reference>
<proteinExistence type="predicted"/>
<name>A0ABY8C3H2_9MICO</name>
<dbReference type="InterPro" id="IPR039069">
    <property type="entry name" value="CE7"/>
</dbReference>
<evidence type="ECO:0000313" key="3">
    <source>
        <dbReference type="Proteomes" id="UP001214553"/>
    </source>
</evidence>
<dbReference type="EMBL" id="CP119108">
    <property type="protein sequence ID" value="WEG09388.1"/>
    <property type="molecule type" value="Genomic_DNA"/>
</dbReference>
<dbReference type="PANTHER" id="PTHR40111:SF1">
    <property type="entry name" value="CEPHALOSPORIN-C DEACETYLASE"/>
    <property type="match status" value="1"/>
</dbReference>
<gene>
    <name evidence="2" type="ORF">PU630_02130</name>
</gene>
<dbReference type="RefSeq" id="WP_275278712.1">
    <property type="nucleotide sequence ID" value="NZ_CP119108.1"/>
</dbReference>
<organism evidence="2 3">
    <name type="scientific">Microbacterium horticulturae</name>
    <dbReference type="NCBI Taxonomy" id="3028316"/>
    <lineage>
        <taxon>Bacteria</taxon>
        <taxon>Bacillati</taxon>
        <taxon>Actinomycetota</taxon>
        <taxon>Actinomycetes</taxon>
        <taxon>Micrococcales</taxon>
        <taxon>Microbacteriaceae</taxon>
        <taxon>Microbacterium</taxon>
    </lineage>
</organism>
<accession>A0ABY8C3H2</accession>
<dbReference type="PANTHER" id="PTHR40111">
    <property type="entry name" value="CEPHALOSPORIN-C DEACETYLASE"/>
    <property type="match status" value="1"/>
</dbReference>
<dbReference type="Gene3D" id="3.40.50.1820">
    <property type="entry name" value="alpha/beta hydrolase"/>
    <property type="match status" value="1"/>
</dbReference>
<dbReference type="Proteomes" id="UP001214553">
    <property type="component" value="Chromosome"/>
</dbReference>
<dbReference type="Pfam" id="PF05448">
    <property type="entry name" value="AXE1"/>
    <property type="match status" value="1"/>
</dbReference>
<evidence type="ECO:0000259" key="1">
    <source>
        <dbReference type="Pfam" id="PF05448"/>
    </source>
</evidence>
<keyword evidence="3" id="KW-1185">Reference proteome</keyword>
<protein>
    <submittedName>
        <fullName evidence="2">Acetylxylan esterase</fullName>
    </submittedName>
</protein>
<evidence type="ECO:0000313" key="2">
    <source>
        <dbReference type="EMBL" id="WEG09388.1"/>
    </source>
</evidence>
<dbReference type="InterPro" id="IPR029058">
    <property type="entry name" value="AB_hydrolase_fold"/>
</dbReference>